<dbReference type="InterPro" id="IPR027409">
    <property type="entry name" value="GroEL-like_apical_dom_sf"/>
</dbReference>
<accession>A0AA35Z7H5</accession>
<gene>
    <name evidence="1" type="ORF">LSALG_LOCUS26663</name>
</gene>
<dbReference type="AlphaFoldDB" id="A0AA35Z7H5"/>
<organism evidence="1 2">
    <name type="scientific">Lactuca saligna</name>
    <name type="common">Willowleaf lettuce</name>
    <dbReference type="NCBI Taxonomy" id="75948"/>
    <lineage>
        <taxon>Eukaryota</taxon>
        <taxon>Viridiplantae</taxon>
        <taxon>Streptophyta</taxon>
        <taxon>Embryophyta</taxon>
        <taxon>Tracheophyta</taxon>
        <taxon>Spermatophyta</taxon>
        <taxon>Magnoliopsida</taxon>
        <taxon>eudicotyledons</taxon>
        <taxon>Gunneridae</taxon>
        <taxon>Pentapetalae</taxon>
        <taxon>asterids</taxon>
        <taxon>campanulids</taxon>
        <taxon>Asterales</taxon>
        <taxon>Asteraceae</taxon>
        <taxon>Cichorioideae</taxon>
        <taxon>Cichorieae</taxon>
        <taxon>Lactucinae</taxon>
        <taxon>Lactuca</taxon>
    </lineage>
</organism>
<keyword evidence="2" id="KW-1185">Reference proteome</keyword>
<dbReference type="Gene3D" id="3.50.7.10">
    <property type="entry name" value="GroEL"/>
    <property type="match status" value="1"/>
</dbReference>
<evidence type="ECO:0000313" key="1">
    <source>
        <dbReference type="EMBL" id="CAI9287295.1"/>
    </source>
</evidence>
<name>A0AA35Z7H5_LACSI</name>
<dbReference type="Proteomes" id="UP001177003">
    <property type="component" value="Chromosome 5"/>
</dbReference>
<proteinExistence type="predicted"/>
<protein>
    <submittedName>
        <fullName evidence="1">Uncharacterized protein</fullName>
    </submittedName>
</protein>
<evidence type="ECO:0000313" key="2">
    <source>
        <dbReference type="Proteomes" id="UP001177003"/>
    </source>
</evidence>
<dbReference type="EMBL" id="OX465081">
    <property type="protein sequence ID" value="CAI9287295.1"/>
    <property type="molecule type" value="Genomic_DNA"/>
</dbReference>
<dbReference type="SUPFAM" id="SSF52029">
    <property type="entry name" value="GroEL apical domain-like"/>
    <property type="match status" value="1"/>
</dbReference>
<reference evidence="1" key="1">
    <citation type="submission" date="2023-04" db="EMBL/GenBank/DDBJ databases">
        <authorList>
            <person name="Vijverberg K."/>
            <person name="Xiong W."/>
            <person name="Schranz E."/>
        </authorList>
    </citation>
    <scope>NUCLEOTIDE SEQUENCE</scope>
</reference>
<sequence>MHHRIFFNNMYFSCCLQIGILADGLVDSVGKEYLFFKTHFSLKWYVIGCALYCACLRLKLRDCLSKIQFHIQLLMYRKLSAVRWVGGVELELIAIATGGRIVPRFQELTAGGSDAVTLKTLKENRFILIGTKFGS</sequence>